<dbReference type="InterPro" id="IPR036188">
    <property type="entry name" value="FAD/NAD-bd_sf"/>
</dbReference>
<dbReference type="Pfam" id="PF13454">
    <property type="entry name" value="NAD_binding_9"/>
    <property type="match status" value="1"/>
</dbReference>
<comment type="caution">
    <text evidence="2">The sequence shown here is derived from an EMBL/GenBank/DDBJ whole genome shotgun (WGS) entry which is preliminary data.</text>
</comment>
<feature type="domain" description="FAD-dependent urate hydroxylase HpyO/Asp monooxygenase CreE-like FAD/NAD(P)-binding" evidence="1">
    <location>
        <begin position="9"/>
        <end position="170"/>
    </location>
</feature>
<dbReference type="EMBL" id="QFOT01000041">
    <property type="protein sequence ID" value="PZP56025.1"/>
    <property type="molecule type" value="Genomic_DNA"/>
</dbReference>
<accession>A0A2W5FJ28</accession>
<evidence type="ECO:0000313" key="3">
    <source>
        <dbReference type="Proteomes" id="UP000249739"/>
    </source>
</evidence>
<proteinExistence type="predicted"/>
<organism evidence="2 3">
    <name type="scientific">Micavibrio aeruginosavorus</name>
    <dbReference type="NCBI Taxonomy" id="349221"/>
    <lineage>
        <taxon>Bacteria</taxon>
        <taxon>Pseudomonadati</taxon>
        <taxon>Bdellovibrionota</taxon>
        <taxon>Bdellovibrionia</taxon>
        <taxon>Bdellovibrionales</taxon>
        <taxon>Pseudobdellovibrionaceae</taxon>
        <taxon>Micavibrio</taxon>
    </lineage>
</organism>
<gene>
    <name evidence="2" type="ORF">DI586_05040</name>
</gene>
<dbReference type="SUPFAM" id="SSF51905">
    <property type="entry name" value="FAD/NAD(P)-binding domain"/>
    <property type="match status" value="1"/>
</dbReference>
<dbReference type="PANTHER" id="PTHR40254:SF1">
    <property type="entry name" value="BLR0577 PROTEIN"/>
    <property type="match status" value="1"/>
</dbReference>
<dbReference type="InterPro" id="IPR052189">
    <property type="entry name" value="L-asp_N-monooxygenase_NS-form"/>
</dbReference>
<reference evidence="2 3" key="1">
    <citation type="submission" date="2017-08" db="EMBL/GenBank/DDBJ databases">
        <title>Infants hospitalized years apart are colonized by the same room-sourced microbial strains.</title>
        <authorList>
            <person name="Brooks B."/>
            <person name="Olm M.R."/>
            <person name="Firek B.A."/>
            <person name="Baker R."/>
            <person name="Thomas B.C."/>
            <person name="Morowitz M.J."/>
            <person name="Banfield J.F."/>
        </authorList>
    </citation>
    <scope>NUCLEOTIDE SEQUENCE [LARGE SCALE GENOMIC DNA]</scope>
    <source>
        <strain evidence="2">S2_006_000_R2_64</strain>
    </source>
</reference>
<dbReference type="Gene3D" id="3.50.50.60">
    <property type="entry name" value="FAD/NAD(P)-binding domain"/>
    <property type="match status" value="1"/>
</dbReference>
<dbReference type="Proteomes" id="UP000249739">
    <property type="component" value="Unassembled WGS sequence"/>
</dbReference>
<name>A0A2W5FJ28_9BACT</name>
<protein>
    <recommendedName>
        <fullName evidence="1">FAD-dependent urate hydroxylase HpyO/Asp monooxygenase CreE-like FAD/NAD(P)-binding domain-containing protein</fullName>
    </recommendedName>
</protein>
<dbReference type="PANTHER" id="PTHR40254">
    <property type="entry name" value="BLR0577 PROTEIN"/>
    <property type="match status" value="1"/>
</dbReference>
<sequence length="563" mass="63516">MNDNKKKIAIIGGGPSALYTFKHIVDSGASNIVVDIFEAKEKLGHGFPYSTEGALPEHVTNISANETPPLETSLKEWAKSLPDETLLKYGLSPSHFNENKVVPRLFFGDYLEAEFDLLLTKARNLKIETNIHLNSMVTDIIDHPEKNSISVQIGSEKFDDFDHVILCSGHNWPTPHEAEFSGYFDSPYPPSKLAHRTNHPVAIRGSSLTAIDAVRTLSRQNGEFYTNEQGIIAYRLDKESPDFRLILHSKEGLLPCIRIYLEEPLVTTSDTLTEEEINAHIAQNDGFLSLDFIFDGDFKKPLKDKDPLFYETIKNMRMEEFVEAMMNMRENADPFVLLAMEYNEAKKSIRNKQAVHWKEMLATLSFAMNYPAKHFCAEDMLRLKTHLLPLIAVVIAFIPQNSCEEIMALQAAGILDLISVDDKSRVEPLEDGGAIYRLDNDTQTEYKTFVDCIGQPHLSLEDLPFKGLIESGAVSQAYIRFRSENAAKELHDNKDVETHNGKFYLKVSGLAINDDFQSIDKNGEPNPRLYIMAVPYIGGFNSDYSGFDFCEEASKTIIRKILS</sequence>
<dbReference type="InterPro" id="IPR038732">
    <property type="entry name" value="HpyO/CreE_NAD-binding"/>
</dbReference>
<evidence type="ECO:0000313" key="2">
    <source>
        <dbReference type="EMBL" id="PZP56025.1"/>
    </source>
</evidence>
<evidence type="ECO:0000259" key="1">
    <source>
        <dbReference type="Pfam" id="PF13454"/>
    </source>
</evidence>
<dbReference type="AlphaFoldDB" id="A0A2W5FJ28"/>